<feature type="region of interest" description="Disordered" evidence="1">
    <location>
        <begin position="454"/>
        <end position="489"/>
    </location>
</feature>
<proteinExistence type="predicted"/>
<name>A0A8H3F6P2_9LECA</name>
<dbReference type="GO" id="GO:0000124">
    <property type="term" value="C:SAGA complex"/>
    <property type="evidence" value="ECO:0007669"/>
    <property type="project" value="InterPro"/>
</dbReference>
<evidence type="ECO:0000313" key="4">
    <source>
        <dbReference type="Proteomes" id="UP000664534"/>
    </source>
</evidence>
<feature type="region of interest" description="Disordered" evidence="1">
    <location>
        <begin position="578"/>
        <end position="638"/>
    </location>
</feature>
<dbReference type="InterPro" id="IPR046468">
    <property type="entry name" value="Spt20-like_SEP"/>
</dbReference>
<dbReference type="Proteomes" id="UP000664534">
    <property type="component" value="Unassembled WGS sequence"/>
</dbReference>
<organism evidence="3 4">
    <name type="scientific">Imshaugia aleurites</name>
    <dbReference type="NCBI Taxonomy" id="172621"/>
    <lineage>
        <taxon>Eukaryota</taxon>
        <taxon>Fungi</taxon>
        <taxon>Dikarya</taxon>
        <taxon>Ascomycota</taxon>
        <taxon>Pezizomycotina</taxon>
        <taxon>Lecanoromycetes</taxon>
        <taxon>OSLEUM clade</taxon>
        <taxon>Lecanoromycetidae</taxon>
        <taxon>Lecanorales</taxon>
        <taxon>Lecanorineae</taxon>
        <taxon>Parmeliaceae</taxon>
        <taxon>Imshaugia</taxon>
    </lineage>
</organism>
<dbReference type="EMBL" id="CAJPDT010000021">
    <property type="protein sequence ID" value="CAF9918708.1"/>
    <property type="molecule type" value="Genomic_DNA"/>
</dbReference>
<feature type="compositionally biased region" description="Basic and acidic residues" evidence="1">
    <location>
        <begin position="478"/>
        <end position="489"/>
    </location>
</feature>
<dbReference type="PANTHER" id="PTHR13526:SF8">
    <property type="entry name" value="TRANSCRIPTION FACTOR SPT20 HOMOLOG"/>
    <property type="match status" value="1"/>
</dbReference>
<dbReference type="Pfam" id="PF12090">
    <property type="entry name" value="Spt20_SEP"/>
    <property type="match status" value="1"/>
</dbReference>
<accession>A0A8H3F6P2</accession>
<dbReference type="GO" id="GO:0003712">
    <property type="term" value="F:transcription coregulator activity"/>
    <property type="evidence" value="ECO:0007669"/>
    <property type="project" value="InterPro"/>
</dbReference>
<dbReference type="InterPro" id="IPR021950">
    <property type="entry name" value="Spt20"/>
</dbReference>
<evidence type="ECO:0000259" key="2">
    <source>
        <dbReference type="Pfam" id="PF12090"/>
    </source>
</evidence>
<feature type="region of interest" description="Disordered" evidence="1">
    <location>
        <begin position="736"/>
        <end position="803"/>
    </location>
</feature>
<dbReference type="AlphaFoldDB" id="A0A8H3F6P2"/>
<evidence type="ECO:0000313" key="3">
    <source>
        <dbReference type="EMBL" id="CAF9918708.1"/>
    </source>
</evidence>
<dbReference type="PANTHER" id="PTHR13526">
    <property type="entry name" value="TRANSCRIPTION FACTOR SPT20 HOMOLOG"/>
    <property type="match status" value="1"/>
</dbReference>
<feature type="compositionally biased region" description="Basic and acidic residues" evidence="1">
    <location>
        <begin position="454"/>
        <end position="471"/>
    </location>
</feature>
<dbReference type="OrthoDB" id="1932706at2759"/>
<feature type="region of interest" description="Disordered" evidence="1">
    <location>
        <begin position="294"/>
        <end position="331"/>
    </location>
</feature>
<feature type="compositionally biased region" description="Polar residues" evidence="1">
    <location>
        <begin position="622"/>
        <end position="633"/>
    </location>
</feature>
<feature type="compositionally biased region" description="Polar residues" evidence="1">
    <location>
        <begin position="578"/>
        <end position="596"/>
    </location>
</feature>
<protein>
    <submittedName>
        <fullName evidence="3">Transcription factor spt20</fullName>
    </submittedName>
</protein>
<feature type="compositionally biased region" description="Low complexity" evidence="1">
    <location>
        <begin position="31"/>
        <end position="47"/>
    </location>
</feature>
<dbReference type="GO" id="GO:0006357">
    <property type="term" value="P:regulation of transcription by RNA polymerase II"/>
    <property type="evidence" value="ECO:0007669"/>
    <property type="project" value="TreeGrafter"/>
</dbReference>
<reference evidence="3" key="1">
    <citation type="submission" date="2021-03" db="EMBL/GenBank/DDBJ databases">
        <authorList>
            <person name="Tagirdzhanova G."/>
        </authorList>
    </citation>
    <scope>NUCLEOTIDE SEQUENCE</scope>
</reference>
<gene>
    <name evidence="3" type="primary">SPT20</name>
    <name evidence="3" type="ORF">IMSHALPRED_004382</name>
</gene>
<feature type="region of interest" description="Disordered" evidence="1">
    <location>
        <begin position="515"/>
        <end position="540"/>
    </location>
</feature>
<feature type="region of interest" description="Disordered" evidence="1">
    <location>
        <begin position="1"/>
        <end position="107"/>
    </location>
</feature>
<sequence length="943" mass="103175">MATAVASKPSAPHQKMKRPPLPAVQTNGVHSHQSSPSPSLSTKRPPSGSAFKQPPPAPLANGVNGNVNGMASRLSNRRREPQKPGDVRPNRSGKGPDGQKVPKTIPAPYVKTQPYILKKHRSKVPSLIIHLHPTHFRFDQQDGSFSYSSPMRFMLEHIKSQTVPHDMVEEFQAAGVRFYEGCLIVQVQDHRSTNPSSNSSTSTTTTKIDKHVPFSIHNYSPYLIPSPYVPHPQVDEEAKANGNAPATLNAEASLSKDKQASKGPKIFTVVLFPTPLSLQEEIFLQANTPDLRNNRKQSVQVPRTPASATIPPTPMSAVPPTPSANGPPHKKQKMMISGQEIHEFESRAIATTAPPLFLDALDNIEDAHTVLDNLTDPRHKQSHPAPKTRKRTVAELAADEAIAAQEQDFMLIMDERHNVSGPVAKAGTTDGEAGTATFEPRFETWQAIKNIKAEHKERAEREAEAKAHREAQAALHKTRMEQQARDHRDDAIRRGKEAEHQQAQEIQRQNLLKEKQMRDAAAAHRMQDNQMREAQRQALAAGQNQLNHGHPMPHGVSQAQHSSPVVRNMTPNVNSSPLVSNGAMNLASSGQGNASSPARPPSAMQHGHPGPGGVAMGHQRSRQPPSRTTTPLINGTPAMPHATPVVGHATPRINQGSPPMAANPVMNGMPNPSMNGHAQYTPQQLNEIMIRQQHQRRQNELNAHAQYQRMQNGSPNPQMSPDGRAPVQNLHQLAQQNQQHRNEYMASLQRQQQAQMQNGNVTHGMPNGGSPAQHLQQQPRPPPQTPNQQPQPGQRVTPQHQQAQAVIQSYYNSGMKSLAARHNGNASLITAEEAHNARKAAIERGTAHFKQQQQHQALQQAQVRQQQQQIATMQAMGQIPPGMNGQMNGMGAHVGGQQMSDQQRQMMMQMAQIQHRGGGHGVPNVNGTLHAHMNGGGGMGGMQ</sequence>
<feature type="compositionally biased region" description="Basic and acidic residues" evidence="1">
    <location>
        <begin position="77"/>
        <end position="89"/>
    </location>
</feature>
<feature type="domain" description="Spt20-like SEP" evidence="2">
    <location>
        <begin position="123"/>
        <end position="372"/>
    </location>
</feature>
<feature type="compositionally biased region" description="Pro residues" evidence="1">
    <location>
        <begin position="311"/>
        <end position="322"/>
    </location>
</feature>
<keyword evidence="4" id="KW-1185">Reference proteome</keyword>
<feature type="compositionally biased region" description="Basic and acidic residues" evidence="1">
    <location>
        <begin position="515"/>
        <end position="535"/>
    </location>
</feature>
<evidence type="ECO:0000256" key="1">
    <source>
        <dbReference type="SAM" id="MobiDB-lite"/>
    </source>
</evidence>
<comment type="caution">
    <text evidence="3">The sequence shown here is derived from an EMBL/GenBank/DDBJ whole genome shotgun (WGS) entry which is preliminary data.</text>
</comment>